<dbReference type="GO" id="GO:0000978">
    <property type="term" value="F:RNA polymerase II cis-regulatory region sequence-specific DNA binding"/>
    <property type="evidence" value="ECO:0007669"/>
    <property type="project" value="TreeGrafter"/>
</dbReference>
<keyword evidence="2" id="KW-0479">Metal-binding</keyword>
<dbReference type="PANTHER" id="PTHR45891">
    <property type="entry name" value="ZINC FINGER HOMEOBOX PROTEIN"/>
    <property type="match status" value="1"/>
</dbReference>
<evidence type="ECO:0000313" key="7">
    <source>
        <dbReference type="EMBL" id="KAK1152943.1"/>
    </source>
</evidence>
<feature type="domain" description="C2H2-type" evidence="6">
    <location>
        <begin position="43"/>
        <end position="64"/>
    </location>
</feature>
<organism evidence="7 8">
    <name type="scientific">Acipenser oxyrinchus oxyrinchus</name>
    <dbReference type="NCBI Taxonomy" id="40147"/>
    <lineage>
        <taxon>Eukaryota</taxon>
        <taxon>Metazoa</taxon>
        <taxon>Chordata</taxon>
        <taxon>Craniata</taxon>
        <taxon>Vertebrata</taxon>
        <taxon>Euteleostomi</taxon>
        <taxon>Actinopterygii</taxon>
        <taxon>Chondrostei</taxon>
        <taxon>Acipenseriformes</taxon>
        <taxon>Acipenseridae</taxon>
        <taxon>Acipenser</taxon>
    </lineage>
</organism>
<dbReference type="InterPro" id="IPR051968">
    <property type="entry name" value="ZnFinger_Homeobox_TR"/>
</dbReference>
<sequence length="127" mass="14012">MDVHAASKLQEFCCQLCCFSSPSVERVREHLVSQHAVQGAWLCPLCQAELRGREGLTDHLRNGHSVVPSCLERLLLAAVKVDAQISTRTVRHTLSHNSDVTDSQTETQTERPRPPAPKPGEPLSPQP</sequence>
<dbReference type="GO" id="GO:0005634">
    <property type="term" value="C:nucleus"/>
    <property type="evidence" value="ECO:0007669"/>
    <property type="project" value="UniProtKB-SubCell"/>
</dbReference>
<evidence type="ECO:0000256" key="1">
    <source>
        <dbReference type="ARBA" id="ARBA00004123"/>
    </source>
</evidence>
<gene>
    <name evidence="7" type="ORF">AOXY_G30669</name>
</gene>
<dbReference type="PANTHER" id="PTHR45891:SF1">
    <property type="entry name" value="ZINC FINGER HOMEOBOX PROTEIN 2"/>
    <property type="match status" value="1"/>
</dbReference>
<evidence type="ECO:0000259" key="6">
    <source>
        <dbReference type="PROSITE" id="PS00028"/>
    </source>
</evidence>
<feature type="region of interest" description="Disordered" evidence="5">
    <location>
        <begin position="87"/>
        <end position="127"/>
    </location>
</feature>
<dbReference type="PROSITE" id="PS00028">
    <property type="entry name" value="ZINC_FINGER_C2H2_1"/>
    <property type="match status" value="1"/>
</dbReference>
<evidence type="ECO:0000256" key="3">
    <source>
        <dbReference type="ARBA" id="ARBA00022737"/>
    </source>
</evidence>
<dbReference type="GO" id="GO:0000981">
    <property type="term" value="F:DNA-binding transcription factor activity, RNA polymerase II-specific"/>
    <property type="evidence" value="ECO:0007669"/>
    <property type="project" value="TreeGrafter"/>
</dbReference>
<dbReference type="GO" id="GO:0045664">
    <property type="term" value="P:regulation of neuron differentiation"/>
    <property type="evidence" value="ECO:0007669"/>
    <property type="project" value="TreeGrafter"/>
</dbReference>
<dbReference type="InterPro" id="IPR013087">
    <property type="entry name" value="Znf_C2H2_type"/>
</dbReference>
<evidence type="ECO:0000256" key="4">
    <source>
        <dbReference type="ARBA" id="ARBA00022833"/>
    </source>
</evidence>
<dbReference type="Proteomes" id="UP001230051">
    <property type="component" value="Unassembled WGS sequence"/>
</dbReference>
<dbReference type="EMBL" id="JAGXEW010000044">
    <property type="protein sequence ID" value="KAK1152943.1"/>
    <property type="molecule type" value="Genomic_DNA"/>
</dbReference>
<dbReference type="AlphaFoldDB" id="A0AAD8FRG6"/>
<keyword evidence="8" id="KW-1185">Reference proteome</keyword>
<evidence type="ECO:0000256" key="2">
    <source>
        <dbReference type="ARBA" id="ARBA00022723"/>
    </source>
</evidence>
<keyword evidence="3" id="KW-0677">Repeat</keyword>
<reference evidence="7" key="1">
    <citation type="submission" date="2022-02" db="EMBL/GenBank/DDBJ databases">
        <title>Atlantic sturgeon de novo genome assembly.</title>
        <authorList>
            <person name="Stock M."/>
            <person name="Klopp C."/>
            <person name="Guiguen Y."/>
            <person name="Cabau C."/>
            <person name="Parinello H."/>
            <person name="Santidrian Yebra-Pimentel E."/>
            <person name="Kuhl H."/>
            <person name="Dirks R.P."/>
            <person name="Guessner J."/>
            <person name="Wuertz S."/>
            <person name="Du K."/>
            <person name="Schartl M."/>
        </authorList>
    </citation>
    <scope>NUCLEOTIDE SEQUENCE</scope>
    <source>
        <strain evidence="7">STURGEONOMICS-FGT-2020</strain>
        <tissue evidence="7">Whole blood</tissue>
    </source>
</reference>
<dbReference type="GO" id="GO:0046872">
    <property type="term" value="F:metal ion binding"/>
    <property type="evidence" value="ECO:0007669"/>
    <property type="project" value="UniProtKB-KW"/>
</dbReference>
<evidence type="ECO:0000313" key="8">
    <source>
        <dbReference type="Proteomes" id="UP001230051"/>
    </source>
</evidence>
<feature type="compositionally biased region" description="Pro residues" evidence="5">
    <location>
        <begin position="114"/>
        <end position="127"/>
    </location>
</feature>
<keyword evidence="4" id="KW-0862">Zinc</keyword>
<evidence type="ECO:0000256" key="5">
    <source>
        <dbReference type="SAM" id="MobiDB-lite"/>
    </source>
</evidence>
<protein>
    <recommendedName>
        <fullName evidence="6">C2H2-type domain-containing protein</fullName>
    </recommendedName>
</protein>
<dbReference type="SMART" id="SM00355">
    <property type="entry name" value="ZnF_C2H2"/>
    <property type="match status" value="2"/>
</dbReference>
<proteinExistence type="predicted"/>
<comment type="caution">
    <text evidence="7">The sequence shown here is derived from an EMBL/GenBank/DDBJ whole genome shotgun (WGS) entry which is preliminary data.</text>
</comment>
<accession>A0AAD8FRG6</accession>
<name>A0AAD8FRG6_ACIOX</name>
<comment type="subcellular location">
    <subcellularLocation>
        <location evidence="1">Nucleus</location>
    </subcellularLocation>
</comment>
<dbReference type="Gene3D" id="3.30.160.60">
    <property type="entry name" value="Classic Zinc Finger"/>
    <property type="match status" value="1"/>
</dbReference>
<feature type="compositionally biased region" description="Polar residues" evidence="5">
    <location>
        <begin position="95"/>
        <end position="107"/>
    </location>
</feature>